<protein>
    <submittedName>
        <fullName evidence="2">DUF1294 domain-containing protein</fullName>
    </submittedName>
</protein>
<evidence type="ECO:0000256" key="1">
    <source>
        <dbReference type="SAM" id="Phobius"/>
    </source>
</evidence>
<reference evidence="2 3" key="1">
    <citation type="submission" date="2018-06" db="EMBL/GenBank/DDBJ databases">
        <title>Marinomonas sp. YLB-05 draft genome sequence.</title>
        <authorList>
            <person name="Yu L."/>
            <person name="Tang X."/>
        </authorList>
    </citation>
    <scope>NUCLEOTIDE SEQUENCE [LARGE SCALE GENOMIC DNA]</scope>
    <source>
        <strain evidence="2 3">YLB-05</strain>
    </source>
</reference>
<dbReference type="Pfam" id="PF06961">
    <property type="entry name" value="DUF1294"/>
    <property type="match status" value="1"/>
</dbReference>
<keyword evidence="3" id="KW-1185">Reference proteome</keyword>
<feature type="transmembrane region" description="Helical" evidence="1">
    <location>
        <begin position="84"/>
        <end position="103"/>
    </location>
</feature>
<evidence type="ECO:0000313" key="3">
    <source>
        <dbReference type="Proteomes" id="UP000254326"/>
    </source>
</evidence>
<dbReference type="InterPro" id="IPR010718">
    <property type="entry name" value="DUF1294"/>
</dbReference>
<feature type="transmembrane region" description="Helical" evidence="1">
    <location>
        <begin position="43"/>
        <end position="64"/>
    </location>
</feature>
<name>A0A370UC00_9GAMM</name>
<keyword evidence="1" id="KW-0812">Transmembrane</keyword>
<dbReference type="Proteomes" id="UP000254326">
    <property type="component" value="Unassembled WGS sequence"/>
</dbReference>
<keyword evidence="1" id="KW-1133">Transmembrane helix</keyword>
<comment type="caution">
    <text evidence="2">The sequence shown here is derived from an EMBL/GenBank/DDBJ whole genome shotgun (WGS) entry which is preliminary data.</text>
</comment>
<keyword evidence="1" id="KW-0472">Membrane</keyword>
<sequence>MLSIHLKWFLILLLLSLLFIGATWFLILWLFETTSLPPESVPLELWMLISFVISQNLLLMPSVYWYDKRQSKQRNRLRVPERVLHSFALFGGGVGALLGQACFRHKTQKPAFKWSAWLGVLLLGYLVKVIISNYFS</sequence>
<gene>
    <name evidence="2" type="ORF">DN730_06565</name>
</gene>
<feature type="transmembrane region" description="Helical" evidence="1">
    <location>
        <begin position="6"/>
        <end position="31"/>
    </location>
</feature>
<feature type="transmembrane region" description="Helical" evidence="1">
    <location>
        <begin position="115"/>
        <end position="135"/>
    </location>
</feature>
<dbReference type="EMBL" id="QKRA01000002">
    <property type="protein sequence ID" value="RDL45269.1"/>
    <property type="molecule type" value="Genomic_DNA"/>
</dbReference>
<dbReference type="OrthoDB" id="72963at2"/>
<accession>A0A370UC00</accession>
<evidence type="ECO:0000313" key="2">
    <source>
        <dbReference type="EMBL" id="RDL45269.1"/>
    </source>
</evidence>
<organism evidence="2 3">
    <name type="scientific">Marinomonas piezotolerans</name>
    <dbReference type="NCBI Taxonomy" id="2213058"/>
    <lineage>
        <taxon>Bacteria</taxon>
        <taxon>Pseudomonadati</taxon>
        <taxon>Pseudomonadota</taxon>
        <taxon>Gammaproteobacteria</taxon>
        <taxon>Oceanospirillales</taxon>
        <taxon>Oceanospirillaceae</taxon>
        <taxon>Marinomonas</taxon>
    </lineage>
</organism>
<proteinExistence type="predicted"/>
<dbReference type="AlphaFoldDB" id="A0A370UC00"/>